<evidence type="ECO:0000313" key="10">
    <source>
        <dbReference type="EMBL" id="MDU0355046.1"/>
    </source>
</evidence>
<comment type="caution">
    <text evidence="10">The sequence shown here is derived from an EMBL/GenBank/DDBJ whole genome shotgun (WGS) entry which is preliminary data.</text>
</comment>
<dbReference type="InterPro" id="IPR010203">
    <property type="entry name" value="RraA"/>
</dbReference>
<dbReference type="Proteomes" id="UP001247805">
    <property type="component" value="Unassembled WGS sequence"/>
</dbReference>
<evidence type="ECO:0000256" key="6">
    <source>
        <dbReference type="ARBA" id="ARBA00023239"/>
    </source>
</evidence>
<dbReference type="NCBIfam" id="NF009134">
    <property type="entry name" value="PRK12487.1"/>
    <property type="match status" value="1"/>
</dbReference>
<dbReference type="SUPFAM" id="SSF89562">
    <property type="entry name" value="RraA-like"/>
    <property type="match status" value="1"/>
</dbReference>
<comment type="catalytic activity">
    <reaction evidence="1 9">
        <text>4-hydroxy-4-methyl-2-oxoglutarate = 2 pyruvate</text>
        <dbReference type="Rhea" id="RHEA:22748"/>
        <dbReference type="ChEBI" id="CHEBI:15361"/>
        <dbReference type="ChEBI" id="CHEBI:58276"/>
        <dbReference type="EC" id="4.1.3.17"/>
    </reaction>
</comment>
<evidence type="ECO:0000256" key="2">
    <source>
        <dbReference type="ARBA" id="ARBA00001968"/>
    </source>
</evidence>
<keyword evidence="5 9" id="KW-0479">Metal-binding</keyword>
<evidence type="ECO:0000256" key="8">
    <source>
        <dbReference type="ARBA" id="ARBA00047973"/>
    </source>
</evidence>
<dbReference type="Gene3D" id="3.50.30.40">
    <property type="entry name" value="Ribonuclease E inhibitor RraA/RraA-like"/>
    <property type="match status" value="1"/>
</dbReference>
<dbReference type="CDD" id="cd16841">
    <property type="entry name" value="RraA_family"/>
    <property type="match status" value="1"/>
</dbReference>
<dbReference type="PANTHER" id="PTHR33254:SF4">
    <property type="entry name" value="4-HYDROXY-4-METHYL-2-OXOGLUTARATE ALDOLASE 3-RELATED"/>
    <property type="match status" value="1"/>
</dbReference>
<comment type="catalytic activity">
    <reaction evidence="8 9">
        <text>oxaloacetate + H(+) = pyruvate + CO2</text>
        <dbReference type="Rhea" id="RHEA:15641"/>
        <dbReference type="ChEBI" id="CHEBI:15361"/>
        <dbReference type="ChEBI" id="CHEBI:15378"/>
        <dbReference type="ChEBI" id="CHEBI:16452"/>
        <dbReference type="ChEBI" id="CHEBI:16526"/>
        <dbReference type="EC" id="4.1.1.112"/>
    </reaction>
</comment>
<comment type="similarity">
    <text evidence="3 9">Belongs to the class II aldolase/RraA-like family.</text>
</comment>
<dbReference type="EC" id="4.1.3.17" evidence="9"/>
<name>A0ABU3SYG4_9ALTE</name>
<dbReference type="RefSeq" id="WP_316026603.1">
    <property type="nucleotide sequence ID" value="NZ_JAWDIO010000002.1"/>
</dbReference>
<proteinExistence type="inferred from homology"/>
<keyword evidence="11" id="KW-1185">Reference proteome</keyword>
<evidence type="ECO:0000256" key="1">
    <source>
        <dbReference type="ARBA" id="ARBA00001342"/>
    </source>
</evidence>
<accession>A0ABU3SYG4</accession>
<protein>
    <recommendedName>
        <fullName evidence="9">4-hydroxy-4-methyl-2-oxoglutarate aldolase</fullName>
        <shortName evidence="9">HMG aldolase</shortName>
        <ecNumber evidence="9">4.1.1.112</ecNumber>
        <ecNumber evidence="9">4.1.3.17</ecNumber>
    </recommendedName>
    <alternativeName>
        <fullName evidence="9">Oxaloacetate decarboxylase</fullName>
    </alternativeName>
</protein>
<evidence type="ECO:0000256" key="9">
    <source>
        <dbReference type="RuleBase" id="RU004338"/>
    </source>
</evidence>
<sequence length="167" mass="18167">MTNHHFAFEFTTPDLFDDHRGSVDVAESGLHHYGAKTSFYGQAVTVTCPEDNSKAVEALKTDGTGKILVINGFASKKYAFVGDIMADNAIKNNWQGVVINGCVRDIEILKDMQLGVMALGCVPRSTVKRGVGDTAQNVELLSITVKPNDWLYADVNGLIVSQQPLHN</sequence>
<evidence type="ECO:0000256" key="7">
    <source>
        <dbReference type="ARBA" id="ARBA00025046"/>
    </source>
</evidence>
<dbReference type="EMBL" id="JAWDIO010000002">
    <property type="protein sequence ID" value="MDU0355046.1"/>
    <property type="molecule type" value="Genomic_DNA"/>
</dbReference>
<reference evidence="10 11" key="1">
    <citation type="submission" date="2023-10" db="EMBL/GenBank/DDBJ databases">
        <title>Glaciecola aquimarina strain GGW-M5 nov., isolated from a coastal seawater.</title>
        <authorList>
            <person name="Bayburt H."/>
            <person name="Kim J.M."/>
            <person name="Choi B.J."/>
            <person name="Jeon C.O."/>
        </authorList>
    </citation>
    <scope>NUCLEOTIDE SEQUENCE [LARGE SCALE GENOMIC DNA]</scope>
    <source>
        <strain evidence="10 11">KCTC 32108</strain>
    </source>
</reference>
<dbReference type="NCBIfam" id="TIGR01935">
    <property type="entry name" value="NOT-MenG"/>
    <property type="match status" value="1"/>
</dbReference>
<comment type="subunit">
    <text evidence="4 9">Homotrimer.</text>
</comment>
<organism evidence="10 11">
    <name type="scientific">Paraglaciecola aquimarina</name>
    <dbReference type="NCBI Taxonomy" id="1235557"/>
    <lineage>
        <taxon>Bacteria</taxon>
        <taxon>Pseudomonadati</taxon>
        <taxon>Pseudomonadota</taxon>
        <taxon>Gammaproteobacteria</taxon>
        <taxon>Alteromonadales</taxon>
        <taxon>Alteromonadaceae</taxon>
        <taxon>Paraglaciecola</taxon>
    </lineage>
</organism>
<evidence type="ECO:0000256" key="4">
    <source>
        <dbReference type="ARBA" id="ARBA00011233"/>
    </source>
</evidence>
<dbReference type="Pfam" id="PF03737">
    <property type="entry name" value="RraA-like"/>
    <property type="match status" value="1"/>
</dbReference>
<evidence type="ECO:0000256" key="5">
    <source>
        <dbReference type="ARBA" id="ARBA00022723"/>
    </source>
</evidence>
<comment type="function">
    <text evidence="7 9">Catalyzes the aldol cleavage of 4-hydroxy-4-methyl-2-oxoglutarate (HMG) into 2 molecules of pyruvate. Also contains a secondary oxaloacetate (OAA) decarboxylase activity due to the common pyruvate enolate transition state formed following C-C bond cleavage in the retro-aldol and decarboxylation reactions.</text>
</comment>
<comment type="cofactor">
    <cofactor evidence="2 9">
        <name>a divalent metal cation</name>
        <dbReference type="ChEBI" id="CHEBI:60240"/>
    </cofactor>
</comment>
<evidence type="ECO:0000256" key="3">
    <source>
        <dbReference type="ARBA" id="ARBA00008621"/>
    </source>
</evidence>
<dbReference type="NCBIfam" id="NF006875">
    <property type="entry name" value="PRK09372.1"/>
    <property type="match status" value="1"/>
</dbReference>
<keyword evidence="6 9" id="KW-0456">Lyase</keyword>
<dbReference type="InterPro" id="IPR005493">
    <property type="entry name" value="RraA/RraA-like"/>
</dbReference>
<dbReference type="PANTHER" id="PTHR33254">
    <property type="entry name" value="4-HYDROXY-4-METHYL-2-OXOGLUTARATE ALDOLASE 3-RELATED"/>
    <property type="match status" value="1"/>
</dbReference>
<gene>
    <name evidence="10" type="ORF">RS130_15080</name>
</gene>
<dbReference type="InterPro" id="IPR036704">
    <property type="entry name" value="RraA/RraA-like_sf"/>
</dbReference>
<evidence type="ECO:0000313" key="11">
    <source>
        <dbReference type="Proteomes" id="UP001247805"/>
    </source>
</evidence>
<dbReference type="EC" id="4.1.1.112" evidence="9"/>